<gene>
    <name evidence="2" type="ORF">ACFSKX_05775</name>
</gene>
<protein>
    <submittedName>
        <fullName evidence="2">Uncharacterized protein</fullName>
    </submittedName>
</protein>
<keyword evidence="1" id="KW-0732">Signal</keyword>
<dbReference type="EMBL" id="JBHUJD010000005">
    <property type="protein sequence ID" value="MFD2309922.1"/>
    <property type="molecule type" value="Genomic_DNA"/>
</dbReference>
<feature type="signal peptide" evidence="1">
    <location>
        <begin position="1"/>
        <end position="21"/>
    </location>
</feature>
<feature type="chain" id="PRO_5045458535" evidence="1">
    <location>
        <begin position="22"/>
        <end position="113"/>
    </location>
</feature>
<accession>A0ABW5E9F8</accession>
<reference evidence="3" key="1">
    <citation type="journal article" date="2019" name="Int. J. Syst. Evol. Microbiol.">
        <title>The Global Catalogue of Microorganisms (GCM) 10K type strain sequencing project: providing services to taxonomists for standard genome sequencing and annotation.</title>
        <authorList>
            <consortium name="The Broad Institute Genomics Platform"/>
            <consortium name="The Broad Institute Genome Sequencing Center for Infectious Disease"/>
            <person name="Wu L."/>
            <person name="Ma J."/>
        </authorList>
    </citation>
    <scope>NUCLEOTIDE SEQUENCE [LARGE SCALE GENOMIC DNA]</scope>
    <source>
        <strain evidence="3">KCTC 12848</strain>
    </source>
</reference>
<keyword evidence="3" id="KW-1185">Reference proteome</keyword>
<evidence type="ECO:0000313" key="2">
    <source>
        <dbReference type="EMBL" id="MFD2309922.1"/>
    </source>
</evidence>
<proteinExistence type="predicted"/>
<dbReference type="Proteomes" id="UP001597425">
    <property type="component" value="Unassembled WGS sequence"/>
</dbReference>
<evidence type="ECO:0000256" key="1">
    <source>
        <dbReference type="SAM" id="SignalP"/>
    </source>
</evidence>
<dbReference type="RefSeq" id="WP_265720348.1">
    <property type="nucleotide sequence ID" value="NZ_JAPIVK010000003.1"/>
</dbReference>
<sequence length="113" mass="12509">MARHIFGPLLVAALFALHATAQIPDDEYRTVKQRALQVAADHLDVSAAELQLLDLQPAQWQDSSLGCPKPGRRYLPSIESGYRAVVQYDKQQYRVHLGENEGVVCTGVVRKGP</sequence>
<organism evidence="2 3">
    <name type="scientific">Microbulbifer halophilus</name>
    <dbReference type="NCBI Taxonomy" id="453963"/>
    <lineage>
        <taxon>Bacteria</taxon>
        <taxon>Pseudomonadati</taxon>
        <taxon>Pseudomonadota</taxon>
        <taxon>Gammaproteobacteria</taxon>
        <taxon>Cellvibrionales</taxon>
        <taxon>Microbulbiferaceae</taxon>
        <taxon>Microbulbifer</taxon>
    </lineage>
</organism>
<evidence type="ECO:0000313" key="3">
    <source>
        <dbReference type="Proteomes" id="UP001597425"/>
    </source>
</evidence>
<comment type="caution">
    <text evidence="2">The sequence shown here is derived from an EMBL/GenBank/DDBJ whole genome shotgun (WGS) entry which is preliminary data.</text>
</comment>
<name>A0ABW5E9F8_9GAMM</name>